<dbReference type="EMBL" id="FQZU01000008">
    <property type="protein sequence ID" value="SHJ48296.1"/>
    <property type="molecule type" value="Genomic_DNA"/>
</dbReference>
<name>A0A1M6JNQ6_9BACT</name>
<accession>A0A1M6JNQ6</accession>
<proteinExistence type="inferred from homology"/>
<dbReference type="STRING" id="1121393.SAMN02745216_01720"/>
<evidence type="ECO:0000256" key="1">
    <source>
        <dbReference type="ARBA" id="ARBA00044755"/>
    </source>
</evidence>
<evidence type="ECO:0000313" key="2">
    <source>
        <dbReference type="EMBL" id="SHJ48296.1"/>
    </source>
</evidence>
<dbReference type="Pfam" id="PF04519">
    <property type="entry name" value="Bactofilin"/>
    <property type="match status" value="1"/>
</dbReference>
<dbReference type="OrthoDB" id="9789407at2"/>
<dbReference type="PANTHER" id="PTHR35024">
    <property type="entry name" value="HYPOTHETICAL CYTOSOLIC PROTEIN"/>
    <property type="match status" value="1"/>
</dbReference>
<comment type="similarity">
    <text evidence="1">Belongs to the bactofilin family.</text>
</comment>
<dbReference type="AlphaFoldDB" id="A0A1M6JNQ6"/>
<keyword evidence="3" id="KW-1185">Reference proteome</keyword>
<reference evidence="3" key="1">
    <citation type="submission" date="2016-11" db="EMBL/GenBank/DDBJ databases">
        <authorList>
            <person name="Varghese N."/>
            <person name="Submissions S."/>
        </authorList>
    </citation>
    <scope>NUCLEOTIDE SEQUENCE [LARGE SCALE GENOMIC DNA]</scope>
    <source>
        <strain evidence="3">DSM 16219</strain>
    </source>
</reference>
<sequence length="131" mass="14023">MKQKKVNVPMNTFIGEGFKFEGELTFDGTIRVDGEINGRVKSTNGEIVVGEKAVVEGDLEVGKVVVAGTLRGMIQASTCVEIQKSGRVEGDIVAPVVTIESGALFHGNCSMKNKESKSEKTVELPLKKNAL</sequence>
<gene>
    <name evidence="2" type="ORF">SAMN02745216_01720</name>
</gene>
<evidence type="ECO:0000313" key="3">
    <source>
        <dbReference type="Proteomes" id="UP000183994"/>
    </source>
</evidence>
<dbReference type="Proteomes" id="UP000183994">
    <property type="component" value="Unassembled WGS sequence"/>
</dbReference>
<dbReference type="InterPro" id="IPR007607">
    <property type="entry name" value="BacA/B"/>
</dbReference>
<dbReference type="RefSeq" id="WP_073474955.1">
    <property type="nucleotide sequence ID" value="NZ_FQZU01000008.1"/>
</dbReference>
<protein>
    <submittedName>
        <fullName evidence="2">Protein CcmA, bactofilin family</fullName>
    </submittedName>
</protein>
<organism evidence="2 3">
    <name type="scientific">Desulfatibacillum alkenivorans DSM 16219</name>
    <dbReference type="NCBI Taxonomy" id="1121393"/>
    <lineage>
        <taxon>Bacteria</taxon>
        <taxon>Pseudomonadati</taxon>
        <taxon>Thermodesulfobacteriota</taxon>
        <taxon>Desulfobacteria</taxon>
        <taxon>Desulfobacterales</taxon>
        <taxon>Desulfatibacillaceae</taxon>
        <taxon>Desulfatibacillum</taxon>
    </lineage>
</organism>
<dbReference type="PANTHER" id="PTHR35024:SF4">
    <property type="entry name" value="POLYMER-FORMING CYTOSKELETAL PROTEIN"/>
    <property type="match status" value="1"/>
</dbReference>